<protein>
    <submittedName>
        <fullName evidence="1">Uncharacterized protein</fullName>
    </submittedName>
</protein>
<sequence length="55" mass="6023">MGDRDLAAKYNAKLAGKGVTDRKWIVTAGGALILVPAGRHHSEHEDETEPKERLL</sequence>
<keyword evidence="2" id="KW-1185">Reference proteome</keyword>
<name>A0A239KQL4_9SPHN</name>
<dbReference type="EMBL" id="FZPA01000015">
    <property type="protein sequence ID" value="SNT19839.1"/>
    <property type="molecule type" value="Genomic_DNA"/>
</dbReference>
<evidence type="ECO:0000313" key="1">
    <source>
        <dbReference type="EMBL" id="SNT19839.1"/>
    </source>
</evidence>
<evidence type="ECO:0000313" key="2">
    <source>
        <dbReference type="Proteomes" id="UP000198339"/>
    </source>
</evidence>
<dbReference type="Proteomes" id="UP000198339">
    <property type="component" value="Unassembled WGS sequence"/>
</dbReference>
<dbReference type="RefSeq" id="WP_170935614.1">
    <property type="nucleotide sequence ID" value="NZ_FZPA01000015.1"/>
</dbReference>
<gene>
    <name evidence="1" type="ORF">SAMN06295955_11578</name>
</gene>
<accession>A0A239KQL4</accession>
<proteinExistence type="predicted"/>
<dbReference type="AlphaFoldDB" id="A0A239KQL4"/>
<reference evidence="1 2" key="1">
    <citation type="submission" date="2017-06" db="EMBL/GenBank/DDBJ databases">
        <authorList>
            <person name="Kim H.J."/>
            <person name="Triplett B.A."/>
        </authorList>
    </citation>
    <scope>NUCLEOTIDE SEQUENCE [LARGE SCALE GENOMIC DNA]</scope>
    <source>
        <strain evidence="1 2">DS15</strain>
    </source>
</reference>
<organism evidence="1 2">
    <name type="scientific">Sphingopyxis indica</name>
    <dbReference type="NCBI Taxonomy" id="436663"/>
    <lineage>
        <taxon>Bacteria</taxon>
        <taxon>Pseudomonadati</taxon>
        <taxon>Pseudomonadota</taxon>
        <taxon>Alphaproteobacteria</taxon>
        <taxon>Sphingomonadales</taxon>
        <taxon>Sphingomonadaceae</taxon>
        <taxon>Sphingopyxis</taxon>
    </lineage>
</organism>